<reference evidence="2" key="1">
    <citation type="submission" date="2017-06" db="EMBL/GenBank/DDBJ databases">
        <authorList>
            <person name="Cremers G."/>
        </authorList>
    </citation>
    <scope>NUCLEOTIDE SEQUENCE [LARGE SCALE GENOMIC DNA]</scope>
</reference>
<evidence type="ECO:0008006" key="3">
    <source>
        <dbReference type="Google" id="ProtNLM"/>
    </source>
</evidence>
<protein>
    <recommendedName>
        <fullName evidence="3">Thioredoxin-like fold domain-containing protein</fullName>
    </recommendedName>
</protein>
<keyword evidence="2" id="KW-1185">Reference proteome</keyword>
<sequence length="113" mass="12665">MGNVMEHTVVLFQIPSCCAATKWLANRNYSKTLKDLCKEAGAVFKEVDPLTTQDILIKMVQEQRPDVWNKVEKHGLPVIIESFPVIVMDGKIISLGEINENELKKQILSAVKG</sequence>
<dbReference type="AlphaFoldDB" id="A0A284VRL8"/>
<evidence type="ECO:0000313" key="1">
    <source>
        <dbReference type="EMBL" id="SNQ61926.1"/>
    </source>
</evidence>
<name>A0A284VRL8_9EURY</name>
<organism evidence="1 2">
    <name type="scientific">Candidatus Methanoperedens nitratireducens</name>
    <dbReference type="NCBI Taxonomy" id="1392998"/>
    <lineage>
        <taxon>Archaea</taxon>
        <taxon>Methanobacteriati</taxon>
        <taxon>Methanobacteriota</taxon>
        <taxon>Stenosarchaea group</taxon>
        <taxon>Methanomicrobia</taxon>
        <taxon>Methanosarcinales</taxon>
        <taxon>ANME-2 cluster</taxon>
        <taxon>Candidatus Methanoperedentaceae</taxon>
        <taxon>Candidatus Methanoperedens</taxon>
    </lineage>
</organism>
<proteinExistence type="predicted"/>
<dbReference type="EMBL" id="FZMP01000202">
    <property type="protein sequence ID" value="SNQ61926.1"/>
    <property type="molecule type" value="Genomic_DNA"/>
</dbReference>
<gene>
    <name evidence="1" type="ORF">MNV_550016</name>
</gene>
<accession>A0A284VRL8</accession>
<dbReference type="Proteomes" id="UP000218615">
    <property type="component" value="Unassembled WGS sequence"/>
</dbReference>
<evidence type="ECO:0000313" key="2">
    <source>
        <dbReference type="Proteomes" id="UP000218615"/>
    </source>
</evidence>